<dbReference type="EMBL" id="JAVRHZ010000005">
    <property type="protein sequence ID" value="MDT0556264.1"/>
    <property type="molecule type" value="Genomic_DNA"/>
</dbReference>
<sequence>MKHILLLLSFVFCVTISAQEIQWMSMDEAIQAQQKKPKKIFVDMYTVWCGPCKLYDKRTFSNKDVAAYINKNFYPVKFNAEGNETVTLSSQTFTNPNYQPARAFGRNSRHQFARYMNVSAYPTVLFIDSDGSLITALKGYRSPKQLEPFLKLYGTDLWKTVNTQEKFDQYYSSFEYEFKTE</sequence>
<keyword evidence="2" id="KW-0676">Redox-active center</keyword>
<name>A0ABU2YDK0_9FLAO</name>
<dbReference type="PROSITE" id="PS00194">
    <property type="entry name" value="THIOREDOXIN_1"/>
    <property type="match status" value="1"/>
</dbReference>
<keyword evidence="6" id="KW-1185">Reference proteome</keyword>
<gene>
    <name evidence="5" type="ORF">RM538_09625</name>
</gene>
<dbReference type="InterPro" id="IPR013766">
    <property type="entry name" value="Thioredoxin_domain"/>
</dbReference>
<proteinExistence type="predicted"/>
<dbReference type="InterPro" id="IPR017937">
    <property type="entry name" value="Thioredoxin_CS"/>
</dbReference>
<evidence type="ECO:0000256" key="1">
    <source>
        <dbReference type="ARBA" id="ARBA00022729"/>
    </source>
</evidence>
<dbReference type="PROSITE" id="PS51352">
    <property type="entry name" value="THIOREDOXIN_2"/>
    <property type="match status" value="1"/>
</dbReference>
<dbReference type="Pfam" id="PF13098">
    <property type="entry name" value="Thioredoxin_2"/>
    <property type="match status" value="1"/>
</dbReference>
<feature type="signal peptide" evidence="3">
    <location>
        <begin position="1"/>
        <end position="18"/>
    </location>
</feature>
<dbReference type="InterPro" id="IPR036249">
    <property type="entry name" value="Thioredoxin-like_sf"/>
</dbReference>
<evidence type="ECO:0000256" key="3">
    <source>
        <dbReference type="SAM" id="SignalP"/>
    </source>
</evidence>
<evidence type="ECO:0000256" key="2">
    <source>
        <dbReference type="ARBA" id="ARBA00023284"/>
    </source>
</evidence>
<dbReference type="Gene3D" id="3.40.30.10">
    <property type="entry name" value="Glutaredoxin"/>
    <property type="match status" value="1"/>
</dbReference>
<dbReference type="PANTHER" id="PTHR15337">
    <property type="entry name" value="ANTERIOR GRADIENT PROTEIN-RELATED"/>
    <property type="match status" value="1"/>
</dbReference>
<accession>A0ABU2YDK0</accession>
<keyword evidence="1 3" id="KW-0732">Signal</keyword>
<protein>
    <submittedName>
        <fullName evidence="5">Thioredoxin family protein</fullName>
    </submittedName>
</protein>
<evidence type="ECO:0000313" key="5">
    <source>
        <dbReference type="EMBL" id="MDT0556264.1"/>
    </source>
</evidence>
<reference evidence="5 6" key="1">
    <citation type="submission" date="2023-09" db="EMBL/GenBank/DDBJ databases">
        <authorList>
            <person name="Rey-Velasco X."/>
        </authorList>
    </citation>
    <scope>NUCLEOTIDE SEQUENCE [LARGE SCALE GENOMIC DNA]</scope>
    <source>
        <strain evidence="5 6">W242</strain>
    </source>
</reference>
<comment type="caution">
    <text evidence="5">The sequence shown here is derived from an EMBL/GenBank/DDBJ whole genome shotgun (WGS) entry which is preliminary data.</text>
</comment>
<evidence type="ECO:0000259" key="4">
    <source>
        <dbReference type="PROSITE" id="PS51352"/>
    </source>
</evidence>
<organism evidence="5 6">
    <name type="scientific">Patiriisocius hiemis</name>
    <dbReference type="NCBI Taxonomy" id="3075604"/>
    <lineage>
        <taxon>Bacteria</taxon>
        <taxon>Pseudomonadati</taxon>
        <taxon>Bacteroidota</taxon>
        <taxon>Flavobacteriia</taxon>
        <taxon>Flavobacteriales</taxon>
        <taxon>Flavobacteriaceae</taxon>
        <taxon>Patiriisocius</taxon>
    </lineage>
</organism>
<dbReference type="PANTHER" id="PTHR15337:SF11">
    <property type="entry name" value="THIOREDOXIN DOMAIN-CONTAINING PROTEIN"/>
    <property type="match status" value="1"/>
</dbReference>
<dbReference type="InterPro" id="IPR012336">
    <property type="entry name" value="Thioredoxin-like_fold"/>
</dbReference>
<dbReference type="SUPFAM" id="SSF52833">
    <property type="entry name" value="Thioredoxin-like"/>
    <property type="match status" value="1"/>
</dbReference>
<dbReference type="RefSeq" id="WP_311333216.1">
    <property type="nucleotide sequence ID" value="NZ_JAVRHZ010000005.1"/>
</dbReference>
<dbReference type="InterPro" id="IPR051099">
    <property type="entry name" value="AGR/TXD"/>
</dbReference>
<feature type="domain" description="Thioredoxin" evidence="4">
    <location>
        <begin position="1"/>
        <end position="155"/>
    </location>
</feature>
<feature type="chain" id="PRO_5046550573" evidence="3">
    <location>
        <begin position="19"/>
        <end position="181"/>
    </location>
</feature>
<dbReference type="Proteomes" id="UP001254488">
    <property type="component" value="Unassembled WGS sequence"/>
</dbReference>
<evidence type="ECO:0000313" key="6">
    <source>
        <dbReference type="Proteomes" id="UP001254488"/>
    </source>
</evidence>